<dbReference type="GO" id="GO:0009060">
    <property type="term" value="P:aerobic respiration"/>
    <property type="evidence" value="ECO:0007669"/>
    <property type="project" value="TreeGrafter"/>
</dbReference>
<dbReference type="HAMAP" id="MF_01350">
    <property type="entry name" value="NDH1_NuoH"/>
    <property type="match status" value="1"/>
</dbReference>
<comment type="similarity">
    <text evidence="5 6">Belongs to the complex I subunit 1 family.</text>
</comment>
<evidence type="ECO:0000256" key="2">
    <source>
        <dbReference type="ARBA" id="ARBA00022692"/>
    </source>
</evidence>
<keyword evidence="5 6" id="KW-0520">NAD</keyword>
<feature type="transmembrane region" description="Helical" evidence="5">
    <location>
        <begin position="337"/>
        <end position="357"/>
    </location>
</feature>
<evidence type="ECO:0000256" key="3">
    <source>
        <dbReference type="ARBA" id="ARBA00022989"/>
    </source>
</evidence>
<feature type="transmembrane region" description="Helical" evidence="5">
    <location>
        <begin position="126"/>
        <end position="149"/>
    </location>
</feature>
<comment type="subunit">
    <text evidence="5">NDH-1 is composed of 14 different subunits. Subunits NuoA, H, J, K, L, M, N constitute the membrane sector of the complex.</text>
</comment>
<keyword evidence="2 5" id="KW-0812">Transmembrane</keyword>
<feature type="transmembrane region" description="Helical" evidence="5">
    <location>
        <begin position="267"/>
        <end position="286"/>
    </location>
</feature>
<evidence type="ECO:0000256" key="5">
    <source>
        <dbReference type="HAMAP-Rule" id="MF_01350"/>
    </source>
</evidence>
<evidence type="ECO:0000313" key="7">
    <source>
        <dbReference type="EMBL" id="SDB80709.1"/>
    </source>
</evidence>
<feature type="transmembrane region" description="Helical" evidence="5">
    <location>
        <begin position="306"/>
        <end position="325"/>
    </location>
</feature>
<name>A0A1G6GFN1_9ACTN</name>
<comment type="catalytic activity">
    <reaction evidence="5">
        <text>a quinone + NADH + 5 H(+)(in) = a quinol + NAD(+) + 4 H(+)(out)</text>
        <dbReference type="Rhea" id="RHEA:57888"/>
        <dbReference type="ChEBI" id="CHEBI:15378"/>
        <dbReference type="ChEBI" id="CHEBI:24646"/>
        <dbReference type="ChEBI" id="CHEBI:57540"/>
        <dbReference type="ChEBI" id="CHEBI:57945"/>
        <dbReference type="ChEBI" id="CHEBI:132124"/>
    </reaction>
</comment>
<protein>
    <recommendedName>
        <fullName evidence="5">NADH-quinone oxidoreductase subunit H</fullName>
        <ecNumber evidence="5">7.1.1.-</ecNumber>
    </recommendedName>
    <alternativeName>
        <fullName evidence="5">NADH dehydrogenase I subunit H</fullName>
    </alternativeName>
    <alternativeName>
        <fullName evidence="5">NDH-1 subunit H</fullName>
    </alternativeName>
</protein>
<evidence type="ECO:0000256" key="1">
    <source>
        <dbReference type="ARBA" id="ARBA00004141"/>
    </source>
</evidence>
<dbReference type="GO" id="GO:0048038">
    <property type="term" value="F:quinone binding"/>
    <property type="evidence" value="ECO:0007669"/>
    <property type="project" value="UniProtKB-KW"/>
</dbReference>
<feature type="transmembrane region" description="Helical" evidence="5">
    <location>
        <begin position="212"/>
        <end position="230"/>
    </location>
</feature>
<feature type="transmembrane region" description="Helical" evidence="5">
    <location>
        <begin position="170"/>
        <end position="192"/>
    </location>
</feature>
<proteinExistence type="inferred from homology"/>
<dbReference type="NCBIfam" id="NF004743">
    <property type="entry name" value="PRK06076.1-4"/>
    <property type="match status" value="1"/>
</dbReference>
<dbReference type="InterPro" id="IPR018086">
    <property type="entry name" value="NADH_UbQ_OxRdtase_su1_CS"/>
</dbReference>
<dbReference type="RefSeq" id="WP_092607247.1">
    <property type="nucleotide sequence ID" value="NZ_FMYF01000003.1"/>
</dbReference>
<evidence type="ECO:0000256" key="4">
    <source>
        <dbReference type="ARBA" id="ARBA00023136"/>
    </source>
</evidence>
<reference evidence="7 8" key="1">
    <citation type="submission" date="2016-06" db="EMBL/GenBank/DDBJ databases">
        <authorList>
            <person name="Olsen C.W."/>
            <person name="Carey S."/>
            <person name="Hinshaw L."/>
            <person name="Karasin A.I."/>
        </authorList>
    </citation>
    <scope>NUCLEOTIDE SEQUENCE [LARGE SCALE GENOMIC DNA]</scope>
    <source>
        <strain evidence="7 8">LZ-22</strain>
    </source>
</reference>
<dbReference type="EC" id="7.1.1.-" evidence="5"/>
<dbReference type="GO" id="GO:0016655">
    <property type="term" value="F:oxidoreductase activity, acting on NAD(P)H, quinone or similar compound as acceptor"/>
    <property type="evidence" value="ECO:0007669"/>
    <property type="project" value="UniProtKB-UniRule"/>
</dbReference>
<dbReference type="PANTHER" id="PTHR11432">
    <property type="entry name" value="NADH DEHYDROGENASE SUBUNIT 1"/>
    <property type="match status" value="1"/>
</dbReference>
<dbReference type="GO" id="GO:0005886">
    <property type="term" value="C:plasma membrane"/>
    <property type="evidence" value="ECO:0007669"/>
    <property type="project" value="UniProtKB-SubCell"/>
</dbReference>
<keyword evidence="5" id="KW-1278">Translocase</keyword>
<dbReference type="Proteomes" id="UP000199086">
    <property type="component" value="Unassembled WGS sequence"/>
</dbReference>
<dbReference type="OrthoDB" id="9803734at2"/>
<feature type="transmembrane region" description="Helical" evidence="5">
    <location>
        <begin position="14"/>
        <end position="38"/>
    </location>
</feature>
<comment type="function">
    <text evidence="5">NDH-1 shuttles electrons from NADH, via FMN and iron-sulfur (Fe-S) centers, to quinones in the respiratory chain. The immediate electron acceptor for the enzyme in this species is believed to be ubiquinone. Couples the redox reaction to proton translocation (for every two electrons transferred, four hydrogen ions are translocated across the cytoplasmic membrane), and thus conserves the redox energy in a proton gradient. This subunit may bind ubiquinone.</text>
</comment>
<gene>
    <name evidence="5" type="primary">nuoH</name>
    <name evidence="7" type="ORF">GA0111570_10326</name>
</gene>
<keyword evidence="5" id="KW-1003">Cell membrane</keyword>
<dbReference type="InterPro" id="IPR001694">
    <property type="entry name" value="NADH_UbQ_OxRdtase_su1/FPO"/>
</dbReference>
<dbReference type="PROSITE" id="PS00667">
    <property type="entry name" value="COMPLEX1_ND1_1"/>
    <property type="match status" value="1"/>
</dbReference>
<evidence type="ECO:0000256" key="6">
    <source>
        <dbReference type="RuleBase" id="RU000471"/>
    </source>
</evidence>
<keyword evidence="4 5" id="KW-0472">Membrane</keyword>
<dbReference type="AlphaFoldDB" id="A0A1G6GFN1"/>
<keyword evidence="5" id="KW-0874">Quinone</keyword>
<dbReference type="PANTHER" id="PTHR11432:SF3">
    <property type="entry name" value="NADH-UBIQUINONE OXIDOREDUCTASE CHAIN 1"/>
    <property type="match status" value="1"/>
</dbReference>
<dbReference type="PROSITE" id="PS00668">
    <property type="entry name" value="COMPLEX1_ND1_2"/>
    <property type="match status" value="1"/>
</dbReference>
<evidence type="ECO:0000313" key="8">
    <source>
        <dbReference type="Proteomes" id="UP000199086"/>
    </source>
</evidence>
<sequence>MIPLDLSLFGHDPVWLVIIKVIIWFVFILLATIFNVWLERRTLGRMQQRIGPNFAGPFGLVQALGDGLKLLFKEDLIPAKADRFIFKLAPVIMTIVAFGTFSLVPFGGTVTMFGHQTQLQLVDSPVAVLLYLALTAVGVYGVVLAGWASSSPYSLLGGIRSTASMISYEIAMGLSLVTVFLYAGTMSTSEIVQAQAAPLQFGASQWQGSMGWYFLLLIPSFLIYVISMFAETNRQPFDLPEAEGELGSGYMTEYSGMTYALFFLSEYINMFMVSCVATTLFMGGYLPIWPFNNIQALHNPWLGPVWFLLKAYLFMFLFIWVRATVPRIRYDQLMRLGWKWLIPIALVWTMLVAVFRVGAAEGWIGNRSFLIGAVVVAAVLIALLLFTGPKVEPEQEPDPAAFDPFAGGYPVPPIGDQQVPGLIDVVVSAADEPQRSALTETSDTDRRADS</sequence>
<comment type="subcellular location">
    <subcellularLocation>
        <location evidence="5 6">Cell membrane</location>
        <topology evidence="5 6">Multi-pass membrane protein</topology>
    </subcellularLocation>
    <subcellularLocation>
        <location evidence="1">Membrane</location>
        <topology evidence="1">Multi-pass membrane protein</topology>
    </subcellularLocation>
</comment>
<keyword evidence="8" id="KW-1185">Reference proteome</keyword>
<accession>A0A1G6GFN1</accession>
<feature type="transmembrane region" description="Helical" evidence="5">
    <location>
        <begin position="84"/>
        <end position="106"/>
    </location>
</feature>
<dbReference type="STRING" id="1577474.GA0111570_10326"/>
<dbReference type="Pfam" id="PF00146">
    <property type="entry name" value="NADHdh"/>
    <property type="match status" value="1"/>
</dbReference>
<dbReference type="NCBIfam" id="NF004741">
    <property type="entry name" value="PRK06076.1-2"/>
    <property type="match status" value="1"/>
</dbReference>
<dbReference type="GO" id="GO:0003954">
    <property type="term" value="F:NADH dehydrogenase activity"/>
    <property type="evidence" value="ECO:0007669"/>
    <property type="project" value="TreeGrafter"/>
</dbReference>
<keyword evidence="3 5" id="KW-1133">Transmembrane helix</keyword>
<organism evidence="7 8">
    <name type="scientific">Raineyella antarctica</name>
    <dbReference type="NCBI Taxonomy" id="1577474"/>
    <lineage>
        <taxon>Bacteria</taxon>
        <taxon>Bacillati</taxon>
        <taxon>Actinomycetota</taxon>
        <taxon>Actinomycetes</taxon>
        <taxon>Propionibacteriales</taxon>
        <taxon>Propionibacteriaceae</taxon>
        <taxon>Raineyella</taxon>
    </lineage>
</organism>
<dbReference type="EMBL" id="FMYF01000003">
    <property type="protein sequence ID" value="SDB80709.1"/>
    <property type="molecule type" value="Genomic_DNA"/>
</dbReference>
<keyword evidence="5" id="KW-0830">Ubiquinone</keyword>
<feature type="transmembrane region" description="Helical" evidence="5">
    <location>
        <begin position="369"/>
        <end position="386"/>
    </location>
</feature>